<evidence type="ECO:0000256" key="6">
    <source>
        <dbReference type="HAMAP-Rule" id="MF_00267"/>
    </source>
</evidence>
<sequence length="230" mass="25407">MTNDMKTKQNVIIKGTKDGLTLHMDDSCSFSQLLEELEHKLSGTYEGQEDKPLVQVHIQTGLRYLTDEQKELLSSVVHRKKNLVIGSIQSQVITKQEAQKLKEENEIVSVARVVRSGQILKVPGDLLLIGDVNPGGTIIAGGNIFVMGVIRGIAHAGFRGDQEAVVVASKMKPSQLRIADALNNAPDHYEENGHDMECAYIDHEGQIVVDRLQSLIYLRPGLTRFLEGGR</sequence>
<dbReference type="NCBIfam" id="TIGR01222">
    <property type="entry name" value="minC"/>
    <property type="match status" value="1"/>
</dbReference>
<dbReference type="Gene3D" id="2.160.20.70">
    <property type="match status" value="1"/>
</dbReference>
<name>A0A285CVH0_9BACI</name>
<protein>
    <recommendedName>
        <fullName evidence="6">Probable septum site-determining protein MinC</fullName>
    </recommendedName>
</protein>
<dbReference type="GO" id="GO:0000902">
    <property type="term" value="P:cell morphogenesis"/>
    <property type="evidence" value="ECO:0007669"/>
    <property type="project" value="InterPro"/>
</dbReference>
<comment type="similarity">
    <text evidence="1 6">Belongs to the MinC family.</text>
</comment>
<dbReference type="AlphaFoldDB" id="A0A285CVH0"/>
<dbReference type="Pfam" id="PF03775">
    <property type="entry name" value="MinC_C"/>
    <property type="match status" value="1"/>
</dbReference>
<dbReference type="PANTHER" id="PTHR34108:SF1">
    <property type="entry name" value="SEPTUM SITE-DETERMINING PROTEIN MINC"/>
    <property type="match status" value="1"/>
</dbReference>
<dbReference type="Gene3D" id="3.30.160.540">
    <property type="match status" value="1"/>
</dbReference>
<dbReference type="SUPFAM" id="SSF63848">
    <property type="entry name" value="Cell-division inhibitor MinC, C-terminal domain"/>
    <property type="match status" value="1"/>
</dbReference>
<dbReference type="InterPro" id="IPR016098">
    <property type="entry name" value="CAP/MinC_C"/>
</dbReference>
<dbReference type="GO" id="GO:0000917">
    <property type="term" value="P:division septum assembly"/>
    <property type="evidence" value="ECO:0007669"/>
    <property type="project" value="UniProtKB-KW"/>
</dbReference>
<dbReference type="InterPro" id="IPR036145">
    <property type="entry name" value="MinC_C_sf"/>
</dbReference>
<evidence type="ECO:0000256" key="5">
    <source>
        <dbReference type="ARBA" id="ARBA00046874"/>
    </source>
</evidence>
<dbReference type="Proteomes" id="UP000219546">
    <property type="component" value="Unassembled WGS sequence"/>
</dbReference>
<evidence type="ECO:0000256" key="3">
    <source>
        <dbReference type="ARBA" id="ARBA00023210"/>
    </source>
</evidence>
<evidence type="ECO:0000313" key="10">
    <source>
        <dbReference type="Proteomes" id="UP000219546"/>
    </source>
</evidence>
<dbReference type="EMBL" id="OAOP01000005">
    <property type="protein sequence ID" value="SNX71571.1"/>
    <property type="molecule type" value="Genomic_DNA"/>
</dbReference>
<keyword evidence="10" id="KW-1185">Reference proteome</keyword>
<organism evidence="9 10">
    <name type="scientific">Bacillus oleivorans</name>
    <dbReference type="NCBI Taxonomy" id="1448271"/>
    <lineage>
        <taxon>Bacteria</taxon>
        <taxon>Bacillati</taxon>
        <taxon>Bacillota</taxon>
        <taxon>Bacilli</taxon>
        <taxon>Bacillales</taxon>
        <taxon>Bacillaceae</taxon>
        <taxon>Bacillus</taxon>
    </lineage>
</organism>
<evidence type="ECO:0000259" key="8">
    <source>
        <dbReference type="Pfam" id="PF22642"/>
    </source>
</evidence>
<keyword evidence="4 6" id="KW-0131">Cell cycle</keyword>
<comment type="subunit">
    <text evidence="5 6">Interacts with MinD and FtsZ.</text>
</comment>
<reference evidence="9 10" key="1">
    <citation type="submission" date="2017-08" db="EMBL/GenBank/DDBJ databases">
        <authorList>
            <person name="de Groot N.N."/>
        </authorList>
    </citation>
    <scope>NUCLEOTIDE SEQUENCE [LARGE SCALE GENOMIC DNA]</scope>
    <source>
        <strain evidence="9 10">JC228</strain>
    </source>
</reference>
<evidence type="ECO:0000259" key="7">
    <source>
        <dbReference type="Pfam" id="PF03775"/>
    </source>
</evidence>
<evidence type="ECO:0000313" key="9">
    <source>
        <dbReference type="EMBL" id="SNX71571.1"/>
    </source>
</evidence>
<gene>
    <name evidence="6" type="primary">minC</name>
    <name evidence="9" type="ORF">SAMN05877753_105301</name>
</gene>
<proteinExistence type="inferred from homology"/>
<dbReference type="HAMAP" id="MF_00267">
    <property type="entry name" value="MinC"/>
    <property type="match status" value="1"/>
</dbReference>
<accession>A0A285CVH0</accession>
<dbReference type="InterPro" id="IPR055219">
    <property type="entry name" value="MinC_N_1"/>
</dbReference>
<dbReference type="InterPro" id="IPR005526">
    <property type="entry name" value="Septum_form_inhib_MinC_C"/>
</dbReference>
<dbReference type="InterPro" id="IPR013033">
    <property type="entry name" value="MinC"/>
</dbReference>
<dbReference type="GO" id="GO:1901891">
    <property type="term" value="P:regulation of cell septum assembly"/>
    <property type="evidence" value="ECO:0007669"/>
    <property type="project" value="InterPro"/>
</dbReference>
<keyword evidence="2 6" id="KW-0132">Cell division</keyword>
<dbReference type="PANTHER" id="PTHR34108">
    <property type="entry name" value="SEPTUM SITE-DETERMINING PROTEIN MINC"/>
    <property type="match status" value="1"/>
</dbReference>
<keyword evidence="3 6" id="KW-0717">Septation</keyword>
<evidence type="ECO:0000256" key="4">
    <source>
        <dbReference type="ARBA" id="ARBA00023306"/>
    </source>
</evidence>
<feature type="domain" description="Septum formation inhibitor MinC C-terminal" evidence="7">
    <location>
        <begin position="110"/>
        <end position="209"/>
    </location>
</feature>
<dbReference type="Pfam" id="PF22642">
    <property type="entry name" value="MinC_N_1"/>
    <property type="match status" value="1"/>
</dbReference>
<evidence type="ECO:0000256" key="1">
    <source>
        <dbReference type="ARBA" id="ARBA00006291"/>
    </source>
</evidence>
<evidence type="ECO:0000256" key="2">
    <source>
        <dbReference type="ARBA" id="ARBA00022618"/>
    </source>
</evidence>
<comment type="function">
    <text evidence="6">Cell division inhibitor that blocks the formation of polar Z ring septums. Rapidly oscillates between the poles of the cell to destabilize FtsZ filaments that have formed before they mature into polar Z rings. Prevents FtsZ polymerization.</text>
</comment>
<feature type="domain" description="Septum site-determining protein MinC N-terminal" evidence="8">
    <location>
        <begin position="11"/>
        <end position="88"/>
    </location>
</feature>